<name>M5FNR2_DACPD</name>
<evidence type="ECO:0000256" key="2">
    <source>
        <dbReference type="SAM" id="Phobius"/>
    </source>
</evidence>
<sequence length="152" mass="16531">MLPQLRIPQEGDDDATLNSGSSISPPSPTPSSSGRERRTPSLPHALEKDSQLEKGLPDEEDPKEKEEESPEQAVRDADADFPEGGRGWWVVAGCSMIAAVTFGFQLVWGVFQEFYQNQMFPDAEPAILGLLGSIACGFMFPISVVCGKFGDR</sequence>
<dbReference type="SUPFAM" id="SSF103473">
    <property type="entry name" value="MFS general substrate transporter"/>
    <property type="match status" value="1"/>
</dbReference>
<dbReference type="OrthoDB" id="2213137at2759"/>
<dbReference type="AlphaFoldDB" id="M5FNR2"/>
<keyword evidence="2" id="KW-1133">Transmembrane helix</keyword>
<organism evidence="3 4">
    <name type="scientific">Dacryopinax primogenitus (strain DJM 731)</name>
    <name type="common">Brown rot fungus</name>
    <dbReference type="NCBI Taxonomy" id="1858805"/>
    <lineage>
        <taxon>Eukaryota</taxon>
        <taxon>Fungi</taxon>
        <taxon>Dikarya</taxon>
        <taxon>Basidiomycota</taxon>
        <taxon>Agaricomycotina</taxon>
        <taxon>Dacrymycetes</taxon>
        <taxon>Dacrymycetales</taxon>
        <taxon>Dacrymycetaceae</taxon>
        <taxon>Dacryopinax</taxon>
    </lineage>
</organism>
<evidence type="ECO:0000256" key="1">
    <source>
        <dbReference type="SAM" id="MobiDB-lite"/>
    </source>
</evidence>
<reference evidence="3 4" key="1">
    <citation type="journal article" date="2012" name="Science">
        <title>The Paleozoic origin of enzymatic lignin decomposition reconstructed from 31 fungal genomes.</title>
        <authorList>
            <person name="Floudas D."/>
            <person name="Binder M."/>
            <person name="Riley R."/>
            <person name="Barry K."/>
            <person name="Blanchette R.A."/>
            <person name="Henrissat B."/>
            <person name="Martinez A.T."/>
            <person name="Otillar R."/>
            <person name="Spatafora J.W."/>
            <person name="Yadav J.S."/>
            <person name="Aerts A."/>
            <person name="Benoit I."/>
            <person name="Boyd A."/>
            <person name="Carlson A."/>
            <person name="Copeland A."/>
            <person name="Coutinho P.M."/>
            <person name="de Vries R.P."/>
            <person name="Ferreira P."/>
            <person name="Findley K."/>
            <person name="Foster B."/>
            <person name="Gaskell J."/>
            <person name="Glotzer D."/>
            <person name="Gorecki P."/>
            <person name="Heitman J."/>
            <person name="Hesse C."/>
            <person name="Hori C."/>
            <person name="Igarashi K."/>
            <person name="Jurgens J.A."/>
            <person name="Kallen N."/>
            <person name="Kersten P."/>
            <person name="Kohler A."/>
            <person name="Kuees U."/>
            <person name="Kumar T.K.A."/>
            <person name="Kuo A."/>
            <person name="LaButti K."/>
            <person name="Larrondo L.F."/>
            <person name="Lindquist E."/>
            <person name="Ling A."/>
            <person name="Lombard V."/>
            <person name="Lucas S."/>
            <person name="Lundell T."/>
            <person name="Martin R."/>
            <person name="McLaughlin D.J."/>
            <person name="Morgenstern I."/>
            <person name="Morin E."/>
            <person name="Murat C."/>
            <person name="Nagy L.G."/>
            <person name="Nolan M."/>
            <person name="Ohm R.A."/>
            <person name="Patyshakuliyeva A."/>
            <person name="Rokas A."/>
            <person name="Ruiz-Duenas F.J."/>
            <person name="Sabat G."/>
            <person name="Salamov A."/>
            <person name="Samejima M."/>
            <person name="Schmutz J."/>
            <person name="Slot J.C."/>
            <person name="St John F."/>
            <person name="Stenlid J."/>
            <person name="Sun H."/>
            <person name="Sun S."/>
            <person name="Syed K."/>
            <person name="Tsang A."/>
            <person name="Wiebenga A."/>
            <person name="Young D."/>
            <person name="Pisabarro A."/>
            <person name="Eastwood D.C."/>
            <person name="Martin F."/>
            <person name="Cullen D."/>
            <person name="Grigoriev I.V."/>
            <person name="Hibbett D.S."/>
        </authorList>
    </citation>
    <scope>NUCLEOTIDE SEQUENCE [LARGE SCALE GENOMIC DNA]</scope>
    <source>
        <strain evidence="3 4">DJM-731 SS1</strain>
    </source>
</reference>
<dbReference type="EMBL" id="JH795897">
    <property type="protein sequence ID" value="EJT96513.1"/>
    <property type="molecule type" value="Genomic_DNA"/>
</dbReference>
<evidence type="ECO:0000313" key="4">
    <source>
        <dbReference type="Proteomes" id="UP000030653"/>
    </source>
</evidence>
<keyword evidence="4" id="KW-1185">Reference proteome</keyword>
<feature type="region of interest" description="Disordered" evidence="1">
    <location>
        <begin position="1"/>
        <end position="82"/>
    </location>
</feature>
<protein>
    <recommendedName>
        <fullName evidence="5">Major facilitator superfamily (MFS) profile domain-containing protein</fullName>
    </recommendedName>
</protein>
<evidence type="ECO:0000313" key="3">
    <source>
        <dbReference type="EMBL" id="EJT96513.1"/>
    </source>
</evidence>
<feature type="transmembrane region" description="Helical" evidence="2">
    <location>
        <begin position="88"/>
        <end position="111"/>
    </location>
</feature>
<keyword evidence="2" id="KW-0812">Transmembrane</keyword>
<gene>
    <name evidence="3" type="ORF">DACRYDRAFT_120059</name>
</gene>
<feature type="transmembrane region" description="Helical" evidence="2">
    <location>
        <begin position="126"/>
        <end position="146"/>
    </location>
</feature>
<dbReference type="RefSeq" id="XP_040623411.1">
    <property type="nucleotide sequence ID" value="XM_040770928.1"/>
</dbReference>
<evidence type="ECO:0008006" key="5">
    <source>
        <dbReference type="Google" id="ProtNLM"/>
    </source>
</evidence>
<keyword evidence="2" id="KW-0472">Membrane</keyword>
<dbReference type="InterPro" id="IPR036259">
    <property type="entry name" value="MFS_trans_sf"/>
</dbReference>
<accession>M5FNR2</accession>
<proteinExistence type="predicted"/>
<feature type="compositionally biased region" description="Basic and acidic residues" evidence="1">
    <location>
        <begin position="34"/>
        <end position="66"/>
    </location>
</feature>
<dbReference type="HOGENOM" id="CLU_1722314_0_0_1"/>
<dbReference type="GeneID" id="63685990"/>
<dbReference type="Proteomes" id="UP000030653">
    <property type="component" value="Unassembled WGS sequence"/>
</dbReference>